<dbReference type="STRING" id="1434701.SAMN05443634_10780"/>
<dbReference type="RefSeq" id="WP_072932198.1">
    <property type="nucleotide sequence ID" value="NZ_BMFL01000001.1"/>
</dbReference>
<dbReference type="EMBL" id="BMFL01000001">
    <property type="protein sequence ID" value="GGE87904.1"/>
    <property type="molecule type" value="Genomic_DNA"/>
</dbReference>
<name>A0A1M6YXR4_9FLAO</name>
<proteinExistence type="predicted"/>
<dbReference type="OrthoDB" id="743079at2"/>
<reference evidence="1" key="5">
    <citation type="submission" date="2024-05" db="EMBL/GenBank/DDBJ databases">
        <authorList>
            <person name="Sun Q."/>
            <person name="Zhou Y."/>
        </authorList>
    </citation>
    <scope>NUCLEOTIDE SEQUENCE</scope>
    <source>
        <strain evidence="1">CGMCC 1.12707</strain>
    </source>
</reference>
<evidence type="ECO:0000313" key="2">
    <source>
        <dbReference type="EMBL" id="SHL22849.1"/>
    </source>
</evidence>
<reference evidence="2" key="2">
    <citation type="submission" date="2016-11" db="EMBL/GenBank/DDBJ databases">
        <authorList>
            <person name="Jaros S."/>
            <person name="Januszkiewicz K."/>
            <person name="Wedrychowicz H."/>
        </authorList>
    </citation>
    <scope>NUCLEOTIDE SEQUENCE [LARGE SCALE GENOMIC DNA]</scope>
    <source>
        <strain evidence="2">DSM 27989</strain>
    </source>
</reference>
<reference evidence="3" key="3">
    <citation type="submission" date="2016-11" db="EMBL/GenBank/DDBJ databases">
        <authorList>
            <person name="Varghese N."/>
            <person name="Submissions S."/>
        </authorList>
    </citation>
    <scope>NUCLEOTIDE SEQUENCE [LARGE SCALE GENOMIC DNA]</scope>
    <source>
        <strain evidence="3">DSM 27989</strain>
    </source>
</reference>
<dbReference type="EMBL" id="FRBH01000007">
    <property type="protein sequence ID" value="SHL22849.1"/>
    <property type="molecule type" value="Genomic_DNA"/>
</dbReference>
<reference evidence="4" key="4">
    <citation type="journal article" date="2019" name="Int. J. Syst. Evol. Microbiol.">
        <title>The Global Catalogue of Microorganisms (GCM) 10K type strain sequencing project: providing services to taxonomists for standard genome sequencing and annotation.</title>
        <authorList>
            <consortium name="The Broad Institute Genomics Platform"/>
            <consortium name="The Broad Institute Genome Sequencing Center for Infectious Disease"/>
            <person name="Wu L."/>
            <person name="Ma J."/>
        </authorList>
    </citation>
    <scope>NUCLEOTIDE SEQUENCE [LARGE SCALE GENOMIC DNA]</scope>
    <source>
        <strain evidence="4">CGMCC 1.12707</strain>
    </source>
</reference>
<reference evidence="1" key="1">
    <citation type="journal article" date="2014" name="Int. J. Syst. Evol. Microbiol.">
        <title>Complete genome of a new Firmicutes species belonging to the dominant human colonic microbiota ('Ruminococcus bicirculans') reveals two chromosomes and a selective capacity to utilize plant glucans.</title>
        <authorList>
            <consortium name="NISC Comparative Sequencing Program"/>
            <person name="Wegmann U."/>
            <person name="Louis P."/>
            <person name="Goesmann A."/>
            <person name="Henrissat B."/>
            <person name="Duncan S.H."/>
            <person name="Flint H.J."/>
        </authorList>
    </citation>
    <scope>NUCLEOTIDE SEQUENCE</scope>
    <source>
        <strain evidence="1">CGMCC 1.12707</strain>
    </source>
</reference>
<evidence type="ECO:0000313" key="1">
    <source>
        <dbReference type="EMBL" id="GGE87904.1"/>
    </source>
</evidence>
<evidence type="ECO:0008006" key="5">
    <source>
        <dbReference type="Google" id="ProtNLM"/>
    </source>
</evidence>
<dbReference type="AlphaFoldDB" id="A0A1M6YXR4"/>
<dbReference type="Proteomes" id="UP000650994">
    <property type="component" value="Unassembled WGS sequence"/>
</dbReference>
<protein>
    <recommendedName>
        <fullName evidence="5">DUF4369 domain-containing protein</fullName>
    </recommendedName>
</protein>
<sequence length="301" mass="35105">MKIYLGFLLLLFISIYSCSPNNKKEQVIYFGGRVAHAESDSIYLLLNNREKAFALDFDGNFSDTIQIQDEGYKKLSIDREEFTLYIVPGDSLILDTDLNQIETRFTFTGKGSNRNNYLISKSFKTDAFLSHNSELFRLSPTAFRNEIKTFNDALLKSLDKIDVSSAFINKEEKNLNYDYINFLYTYKDSFNYYNPTLEQLPINFLTELEQMDLDNDEDYRTYQSYRGIVLTDLQEKLYQGYSADALLQKIKSTSIKNGFLSALIYELDPKDPNSEVVYKAIKKHCTYQPWLDEADERMKKN</sequence>
<dbReference type="PROSITE" id="PS51257">
    <property type="entry name" value="PROKAR_LIPOPROTEIN"/>
    <property type="match status" value="1"/>
</dbReference>
<gene>
    <name evidence="1" type="ORF">GCM10010984_02010</name>
    <name evidence="2" type="ORF">SAMN05443634_10780</name>
</gene>
<evidence type="ECO:0000313" key="4">
    <source>
        <dbReference type="Proteomes" id="UP000650994"/>
    </source>
</evidence>
<organism evidence="2 3">
    <name type="scientific">Chishuiella changwenlii</name>
    <dbReference type="NCBI Taxonomy" id="1434701"/>
    <lineage>
        <taxon>Bacteria</taxon>
        <taxon>Pseudomonadati</taxon>
        <taxon>Bacteroidota</taxon>
        <taxon>Flavobacteriia</taxon>
        <taxon>Flavobacteriales</taxon>
        <taxon>Weeksellaceae</taxon>
        <taxon>Chishuiella</taxon>
    </lineage>
</organism>
<dbReference type="Proteomes" id="UP000184120">
    <property type="component" value="Unassembled WGS sequence"/>
</dbReference>
<keyword evidence="4" id="KW-1185">Reference proteome</keyword>
<accession>A0A1M6YXR4</accession>
<evidence type="ECO:0000313" key="3">
    <source>
        <dbReference type="Proteomes" id="UP000184120"/>
    </source>
</evidence>